<dbReference type="PANTHER" id="PTHR37049">
    <property type="entry name" value="PEPTIDASE S41 FAMILY PROTEIN"/>
    <property type="match status" value="1"/>
</dbReference>
<name>A0A1Q5QCI0_TALAT</name>
<dbReference type="Proteomes" id="UP000214365">
    <property type="component" value="Unassembled WGS sequence"/>
</dbReference>
<dbReference type="GeneID" id="31001015"/>
<feature type="region of interest" description="Disordered" evidence="1">
    <location>
        <begin position="287"/>
        <end position="306"/>
    </location>
</feature>
<gene>
    <name evidence="4" type="ORF">UA08_01260</name>
</gene>
<dbReference type="InterPro" id="IPR029045">
    <property type="entry name" value="ClpP/crotonase-like_dom_sf"/>
</dbReference>
<dbReference type="AlphaFoldDB" id="A0A1Q5QCI0"/>
<evidence type="ECO:0000256" key="1">
    <source>
        <dbReference type="SAM" id="MobiDB-lite"/>
    </source>
</evidence>
<evidence type="ECO:0000313" key="5">
    <source>
        <dbReference type="Proteomes" id="UP000214365"/>
    </source>
</evidence>
<dbReference type="STRING" id="1441469.A0A1Q5QCI0"/>
<proteinExistence type="predicted"/>
<accession>A0A1Q5QCI0</accession>
<dbReference type="InterPro" id="IPR005151">
    <property type="entry name" value="Tail-specific_protease"/>
</dbReference>
<dbReference type="InterPro" id="IPR052766">
    <property type="entry name" value="S41A_metabolite_peptidase"/>
</dbReference>
<feature type="domain" description="CPAF-like PDZ" evidence="3">
    <location>
        <begin position="150"/>
        <end position="266"/>
    </location>
</feature>
<keyword evidence="5" id="KW-1185">Reference proteome</keyword>
<evidence type="ECO:0000313" key="4">
    <source>
        <dbReference type="EMBL" id="OKL63579.1"/>
    </source>
</evidence>
<reference evidence="4 5" key="1">
    <citation type="submission" date="2015-06" db="EMBL/GenBank/DDBJ databases">
        <title>Talaromyces atroroseus IBT 11181 draft genome.</title>
        <authorList>
            <person name="Rasmussen K.B."/>
            <person name="Rasmussen S."/>
            <person name="Petersen B."/>
            <person name="Sicheritz-Ponten T."/>
            <person name="Mortensen U.H."/>
            <person name="Thrane U."/>
        </authorList>
    </citation>
    <scope>NUCLEOTIDE SEQUENCE [LARGE SCALE GENOMIC DNA]</scope>
    <source>
        <strain evidence="4 5">IBT 11181</strain>
    </source>
</reference>
<evidence type="ECO:0000259" key="2">
    <source>
        <dbReference type="Pfam" id="PF03572"/>
    </source>
</evidence>
<sequence length="674" mass="74072">MKLEIGTCWRLLLGGANLAVNTKPEPCEKVRQIGLEALNTGLNGQIPGYLAIECLSSMPFVPELAVTFVQEYRKYLQFHSTVDLLKNGINETPGTLPAIDLFGGLQNIEEKAAANKYSSQFDFDSELHGLLASANDGHLFLGLCSLGIFTFRNPVALASISTDGFELPKVYLYGDAYAASSTTVSPVLSINNVSVAQYLEQYVSNQPLQDQNAQYNLAFPSNSRGVTEEEQGVWELRHWPTDSTVTIEFENGTYIEIESFAETSHNISDSIWANGRTLFDSVCLPTTTQPASSAPSTSVSEPLGPANGYPEQAVVRDEWNRISGYFVQKDEFDDIAVLAVPTFLTGNTDDPTNETAVFAQTARDFIRTATAKGKSKLLIDMSGNGGGNLVAGLNLFRILFPGQEISNLTRFRAHDAIRLIGKIFAQTRGNRSLTESESLVIRQSGLDYHSVVKAEQRSHFSSWDELYGPDETHGMNSSRLFSRFNFTAVFPINKTVNGDRIGDADHSPNPFVAENIVVITDGFCASTCALFLELMRPLGVRSIVFGGRPQSEPMQAIGGVRGGQYWDLETIDEISQVASRLADNVLLTDYERLLVKTTLPRPLDSLPLALTSGGVNFLNAYSERDDMTPLQFVYEAADCRLFYTWDNLVSQESVWISAAEAMFNHRGCVVGSVH</sequence>
<dbReference type="Pfam" id="PF03572">
    <property type="entry name" value="Peptidase_S41"/>
    <property type="match status" value="1"/>
</dbReference>
<dbReference type="Pfam" id="PF23658">
    <property type="entry name" value="PDZ_CPAF_rel"/>
    <property type="match status" value="1"/>
</dbReference>
<dbReference type="GO" id="GO:0008236">
    <property type="term" value="F:serine-type peptidase activity"/>
    <property type="evidence" value="ECO:0007669"/>
    <property type="project" value="InterPro"/>
</dbReference>
<evidence type="ECO:0000259" key="3">
    <source>
        <dbReference type="Pfam" id="PF23658"/>
    </source>
</evidence>
<feature type="compositionally biased region" description="Low complexity" evidence="1">
    <location>
        <begin position="287"/>
        <end position="302"/>
    </location>
</feature>
<feature type="domain" description="Tail specific protease" evidence="2">
    <location>
        <begin position="334"/>
        <end position="541"/>
    </location>
</feature>
<dbReference type="GO" id="GO:0006508">
    <property type="term" value="P:proteolysis"/>
    <property type="evidence" value="ECO:0007669"/>
    <property type="project" value="InterPro"/>
</dbReference>
<protein>
    <submittedName>
        <fullName evidence="4">Uncharacterized protein</fullName>
    </submittedName>
</protein>
<dbReference type="OrthoDB" id="27214at2759"/>
<dbReference type="RefSeq" id="XP_020123700.1">
    <property type="nucleotide sequence ID" value="XM_020260905.1"/>
</dbReference>
<dbReference type="Gene3D" id="3.90.226.10">
    <property type="entry name" value="2-enoyl-CoA Hydratase, Chain A, domain 1"/>
    <property type="match status" value="1"/>
</dbReference>
<dbReference type="InterPro" id="IPR056186">
    <property type="entry name" value="PDZ_CPAF-rel"/>
</dbReference>
<organism evidence="4 5">
    <name type="scientific">Talaromyces atroroseus</name>
    <dbReference type="NCBI Taxonomy" id="1441469"/>
    <lineage>
        <taxon>Eukaryota</taxon>
        <taxon>Fungi</taxon>
        <taxon>Dikarya</taxon>
        <taxon>Ascomycota</taxon>
        <taxon>Pezizomycotina</taxon>
        <taxon>Eurotiomycetes</taxon>
        <taxon>Eurotiomycetidae</taxon>
        <taxon>Eurotiales</taxon>
        <taxon>Trichocomaceae</taxon>
        <taxon>Talaromyces</taxon>
        <taxon>Talaromyces sect. Trachyspermi</taxon>
    </lineage>
</organism>
<dbReference type="SUPFAM" id="SSF52096">
    <property type="entry name" value="ClpP/crotonase"/>
    <property type="match status" value="1"/>
</dbReference>
<comment type="caution">
    <text evidence="4">The sequence shown here is derived from an EMBL/GenBank/DDBJ whole genome shotgun (WGS) entry which is preliminary data.</text>
</comment>
<dbReference type="EMBL" id="LFMY01000002">
    <property type="protein sequence ID" value="OKL63579.1"/>
    <property type="molecule type" value="Genomic_DNA"/>
</dbReference>
<dbReference type="PANTHER" id="PTHR37049:SF4">
    <property type="entry name" value="RHODANESE DOMAIN-CONTAINING PROTEIN"/>
    <property type="match status" value="1"/>
</dbReference>